<evidence type="ECO:0000313" key="3">
    <source>
        <dbReference type="Proteomes" id="UP000480684"/>
    </source>
</evidence>
<sequence length="947" mass="103448">MLAEAQERLDEHFLSLSRERAGLGYPVYALEHGLDPSGILALRTALADALARDGALSRAHWLPWIVVAAEIGYDYDGDEYWDSFARAIPNWRAYGNRATIRTWFDAFAKRYGGFRPSGRWAQHFSIIAWPIAHAILPRDLQGQFARHLYDLRYELARRSGVPIGELGSIIRAGDPAGSSRFQHLLDQTELTARLVLALRDEDVLDAVPAIHRPTLARIVADLERRQSARDWLKEARTVLREARMRASAALSRRGGGTASRKDAEPEGGNGARLVARQSAEGAWVLGVSLPDLAQIVRQAGLDPKTLDQTRFRLGDHTSRWMPGRGLLTLAKTEQRIRSLVQLASQSILYFERDIPCLSGLLAGAARIKGNSPWLLRIQEDGVARQLIGNYVRAGQNYLIVSEIELAPEIVHVLKLQAIAAGVEDGTVYILRIPRTLGANELKALDAIKIGHRLCANIEPMGLVPRWDGAAGCSVWLTTEELLLRLSADHPVQEFSVSVDGCPVVRIPVGNLPEAIVSLGCLPAGPHVIEVGALTKGAQGGQLEPERLDIDVRTPLPWRQGVRQQAGFRAIREPDDASLDNILDGKARLAIVGPPERAVAVDVKLFNLSGQPTERIPLGRVASLADEPALRRLLAKLAQGTRAEEIHSAPRVDLAFAVDELGVDTLSFFHKVRPLRWRLEVEDRAYSVRLIDEAGADHAVTIKQFNVSRPDVGVDVDYDQCLGGCAVAAPGALFVATSEKKPFSAIVSVPPQRDRIALTDLDAAVTVSPSLDGPKHIPRLLALLRHWSRAHQVLGPIGMVRKAEVCAAFEQRVAAIVCGTDWARRAWQCRATQIPSLDQLQREIGASPGFGSRLKSTDWRQAIGDGSAPTAFAHFAEVYRVSSDPELCALALQLALSPATVKFDTPDKGVPSWERLAQVPALAKGAFFVRLVVGLAINTVPTTEMVCA</sequence>
<comment type="caution">
    <text evidence="2">The sequence shown here is derived from an EMBL/GenBank/DDBJ whole genome shotgun (WGS) entry which is preliminary data.</text>
</comment>
<dbReference type="RefSeq" id="WP_163679395.1">
    <property type="nucleotide sequence ID" value="NZ_JAAIYP010000038.1"/>
</dbReference>
<reference evidence="2 3" key="1">
    <citation type="submission" date="2020-02" db="EMBL/GenBank/DDBJ databases">
        <authorList>
            <person name="Dziuba M."/>
            <person name="Kuznetsov B."/>
            <person name="Mardanov A."/>
            <person name="Ravin N."/>
            <person name="Grouzdev D."/>
        </authorList>
    </citation>
    <scope>NUCLEOTIDE SEQUENCE [LARGE SCALE GENOMIC DNA]</scope>
    <source>
        <strain evidence="2 3">SpK</strain>
    </source>
</reference>
<evidence type="ECO:0000313" key="2">
    <source>
        <dbReference type="EMBL" id="NFV80687.1"/>
    </source>
</evidence>
<dbReference type="EMBL" id="JAAIYP010000038">
    <property type="protein sequence ID" value="NFV80687.1"/>
    <property type="molecule type" value="Genomic_DNA"/>
</dbReference>
<feature type="region of interest" description="Disordered" evidence="1">
    <location>
        <begin position="249"/>
        <end position="269"/>
    </location>
</feature>
<organism evidence="2 3">
    <name type="scientific">Magnetospirillum aberrantis SpK</name>
    <dbReference type="NCBI Taxonomy" id="908842"/>
    <lineage>
        <taxon>Bacteria</taxon>
        <taxon>Pseudomonadati</taxon>
        <taxon>Pseudomonadota</taxon>
        <taxon>Alphaproteobacteria</taxon>
        <taxon>Rhodospirillales</taxon>
        <taxon>Rhodospirillaceae</taxon>
        <taxon>Magnetospirillum</taxon>
    </lineage>
</organism>
<accession>A0A7C9UUA2</accession>
<dbReference type="AlphaFoldDB" id="A0A7C9UUA2"/>
<name>A0A7C9UUA2_9PROT</name>
<proteinExistence type="predicted"/>
<protein>
    <submittedName>
        <fullName evidence="2">Uncharacterized protein</fullName>
    </submittedName>
</protein>
<keyword evidence="3" id="KW-1185">Reference proteome</keyword>
<gene>
    <name evidence="2" type="ORF">G4223_11270</name>
</gene>
<dbReference type="Proteomes" id="UP000480684">
    <property type="component" value="Unassembled WGS sequence"/>
</dbReference>
<evidence type="ECO:0000256" key="1">
    <source>
        <dbReference type="SAM" id="MobiDB-lite"/>
    </source>
</evidence>